<dbReference type="SMART" id="SM00345">
    <property type="entry name" value="HTH_GNTR"/>
    <property type="match status" value="1"/>
</dbReference>
<evidence type="ECO:0000256" key="3">
    <source>
        <dbReference type="ARBA" id="ARBA00023163"/>
    </source>
</evidence>
<proteinExistence type="predicted"/>
<evidence type="ECO:0000259" key="4">
    <source>
        <dbReference type="PROSITE" id="PS50949"/>
    </source>
</evidence>
<keyword evidence="2" id="KW-0238">DNA-binding</keyword>
<dbReference type="EMBL" id="JBHLWN010000095">
    <property type="protein sequence ID" value="MFC0215432.1"/>
    <property type="molecule type" value="Genomic_DNA"/>
</dbReference>
<dbReference type="PROSITE" id="PS50949">
    <property type="entry name" value="HTH_GNTR"/>
    <property type="match status" value="1"/>
</dbReference>
<comment type="caution">
    <text evidence="5">The sequence shown here is derived from an EMBL/GenBank/DDBJ whole genome shotgun (WGS) entry which is preliminary data.</text>
</comment>
<dbReference type="Pfam" id="PF07729">
    <property type="entry name" value="FCD"/>
    <property type="match status" value="1"/>
</dbReference>
<dbReference type="InterPro" id="IPR008920">
    <property type="entry name" value="TF_FadR/GntR_C"/>
</dbReference>
<dbReference type="InterPro" id="IPR011711">
    <property type="entry name" value="GntR_C"/>
</dbReference>
<dbReference type="SUPFAM" id="SSF48008">
    <property type="entry name" value="GntR ligand-binding domain-like"/>
    <property type="match status" value="1"/>
</dbReference>
<name>A0ABV6DS17_9BACL</name>
<accession>A0ABV6DS17</accession>
<gene>
    <name evidence="5" type="ORF">ACFFK0_23850</name>
</gene>
<evidence type="ECO:0000256" key="2">
    <source>
        <dbReference type="ARBA" id="ARBA00023125"/>
    </source>
</evidence>
<dbReference type="PANTHER" id="PTHR43537">
    <property type="entry name" value="TRANSCRIPTIONAL REGULATOR, GNTR FAMILY"/>
    <property type="match status" value="1"/>
</dbReference>
<dbReference type="InterPro" id="IPR036390">
    <property type="entry name" value="WH_DNA-bd_sf"/>
</dbReference>
<keyword evidence="6" id="KW-1185">Reference proteome</keyword>
<evidence type="ECO:0000313" key="6">
    <source>
        <dbReference type="Proteomes" id="UP001589776"/>
    </source>
</evidence>
<evidence type="ECO:0000256" key="1">
    <source>
        <dbReference type="ARBA" id="ARBA00023015"/>
    </source>
</evidence>
<dbReference type="Gene3D" id="1.10.10.10">
    <property type="entry name" value="Winged helix-like DNA-binding domain superfamily/Winged helix DNA-binding domain"/>
    <property type="match status" value="1"/>
</dbReference>
<reference evidence="5 6" key="1">
    <citation type="submission" date="2024-09" db="EMBL/GenBank/DDBJ databases">
        <authorList>
            <person name="Sun Q."/>
            <person name="Mori K."/>
        </authorList>
    </citation>
    <scope>NUCLEOTIDE SEQUENCE [LARGE SCALE GENOMIC DNA]</scope>
    <source>
        <strain evidence="5 6">CCM 7759</strain>
    </source>
</reference>
<keyword evidence="1" id="KW-0805">Transcription regulation</keyword>
<dbReference type="RefSeq" id="WP_377472884.1">
    <property type="nucleotide sequence ID" value="NZ_JBHLWN010000095.1"/>
</dbReference>
<protein>
    <submittedName>
        <fullName evidence="5">GntR family transcriptional regulator</fullName>
    </submittedName>
</protein>
<dbReference type="Proteomes" id="UP001589776">
    <property type="component" value="Unassembled WGS sequence"/>
</dbReference>
<organism evidence="5 6">
    <name type="scientific">Paenibacillus chartarius</name>
    <dbReference type="NCBI Taxonomy" id="747481"/>
    <lineage>
        <taxon>Bacteria</taxon>
        <taxon>Bacillati</taxon>
        <taxon>Bacillota</taxon>
        <taxon>Bacilli</taxon>
        <taxon>Bacillales</taxon>
        <taxon>Paenibacillaceae</taxon>
        <taxon>Paenibacillus</taxon>
    </lineage>
</organism>
<feature type="domain" description="HTH gntR-type" evidence="4">
    <location>
        <begin position="4"/>
        <end position="71"/>
    </location>
</feature>
<dbReference type="Gene3D" id="1.20.120.530">
    <property type="entry name" value="GntR ligand-binding domain-like"/>
    <property type="match status" value="1"/>
</dbReference>
<sequence length="215" mass="25054">MAAISLNQTAYEYIHNKIMHGEFLPGSMLSENELAEALSMSRTPIRGAIAQLEHEGLVVTLKNRGILVKEISMKEAMDMFEVIHTFQLYALDHMQTHGDMPDLPKMKKYLELQYEATEQRAYHLYAKYSFQFQYCLVAILGNNSMMKILDDFANKMLLFAITNFQLTPNEPHYRANKLNRSIYEALLAKDFQLLRRIFIETHQVGRERLMRTGRI</sequence>
<dbReference type="PRINTS" id="PR00035">
    <property type="entry name" value="HTHGNTR"/>
</dbReference>
<keyword evidence="3" id="KW-0804">Transcription</keyword>
<dbReference type="CDD" id="cd07377">
    <property type="entry name" value="WHTH_GntR"/>
    <property type="match status" value="1"/>
</dbReference>
<dbReference type="PANTHER" id="PTHR43537:SF5">
    <property type="entry name" value="UXU OPERON TRANSCRIPTIONAL REGULATOR"/>
    <property type="match status" value="1"/>
</dbReference>
<evidence type="ECO:0000313" key="5">
    <source>
        <dbReference type="EMBL" id="MFC0215432.1"/>
    </source>
</evidence>
<dbReference type="Pfam" id="PF00392">
    <property type="entry name" value="GntR"/>
    <property type="match status" value="1"/>
</dbReference>
<dbReference type="InterPro" id="IPR036388">
    <property type="entry name" value="WH-like_DNA-bd_sf"/>
</dbReference>
<dbReference type="InterPro" id="IPR000524">
    <property type="entry name" value="Tscrpt_reg_HTH_GntR"/>
</dbReference>
<dbReference type="SUPFAM" id="SSF46785">
    <property type="entry name" value="Winged helix' DNA-binding domain"/>
    <property type="match status" value="1"/>
</dbReference>